<name>A0ACC2V0I4_9TREE</name>
<keyword evidence="2" id="KW-1185">Reference proteome</keyword>
<reference evidence="1" key="1">
    <citation type="submission" date="2023-04" db="EMBL/GenBank/DDBJ databases">
        <title>Draft Genome sequencing of Naganishia species isolated from polar environments using Oxford Nanopore Technology.</title>
        <authorList>
            <person name="Leo P."/>
            <person name="Venkateswaran K."/>
        </authorList>
    </citation>
    <scope>NUCLEOTIDE SEQUENCE</scope>
    <source>
        <strain evidence="1">MNA-CCFEE 5262</strain>
    </source>
</reference>
<evidence type="ECO:0000313" key="1">
    <source>
        <dbReference type="EMBL" id="KAJ9092526.1"/>
    </source>
</evidence>
<evidence type="ECO:0000313" key="2">
    <source>
        <dbReference type="Proteomes" id="UP001230649"/>
    </source>
</evidence>
<accession>A0ACC2V0I4</accession>
<sequence>MLNPPRSVLHAERMRGNATYKALCKHQRSTHHHTPSCLPTLNTHRPTRRSTFNCPHLRSTSLSSLESLDSPTSKGFTYGLVRRPSDGNRRSVDEGMASVESWRVGMASRHSFKLDEKEAIEELYVVAHTTTSTYHLIIGRLTIGRLTIGRLTIGRLTIGRLTIGRLTIGRRIIGRFPKLQRPPLKRRDTPHPAFDPSIQSSQPMPNCFSSSLRESLRQTSTVAPSSYARSPRMVPLSGFSPESIASDDFAEEEDTTFVLGSPEVERGRSRMRVGRFSSVIDGKVWVAV</sequence>
<proteinExistence type="predicted"/>
<protein>
    <submittedName>
        <fullName evidence="1">Uncharacterized protein</fullName>
    </submittedName>
</protein>
<dbReference type="Proteomes" id="UP001230649">
    <property type="component" value="Unassembled WGS sequence"/>
</dbReference>
<organism evidence="1 2">
    <name type="scientific">Naganishia adeliensis</name>
    <dbReference type="NCBI Taxonomy" id="92952"/>
    <lineage>
        <taxon>Eukaryota</taxon>
        <taxon>Fungi</taxon>
        <taxon>Dikarya</taxon>
        <taxon>Basidiomycota</taxon>
        <taxon>Agaricomycotina</taxon>
        <taxon>Tremellomycetes</taxon>
        <taxon>Filobasidiales</taxon>
        <taxon>Filobasidiaceae</taxon>
        <taxon>Naganishia</taxon>
    </lineage>
</organism>
<gene>
    <name evidence="1" type="ORF">QFC20_007339</name>
</gene>
<dbReference type="EMBL" id="JASBWS010000171">
    <property type="protein sequence ID" value="KAJ9092526.1"/>
    <property type="molecule type" value="Genomic_DNA"/>
</dbReference>
<comment type="caution">
    <text evidence="1">The sequence shown here is derived from an EMBL/GenBank/DDBJ whole genome shotgun (WGS) entry which is preliminary data.</text>
</comment>